<dbReference type="Proteomes" id="UP000541535">
    <property type="component" value="Unassembled WGS sequence"/>
</dbReference>
<evidence type="ECO:0000313" key="4">
    <source>
        <dbReference type="Proteomes" id="UP000541535"/>
    </source>
</evidence>
<organism evidence="3 4">
    <name type="scientific">Pseudoduganella violacea</name>
    <dbReference type="NCBI Taxonomy" id="1715466"/>
    <lineage>
        <taxon>Bacteria</taxon>
        <taxon>Pseudomonadati</taxon>
        <taxon>Pseudomonadota</taxon>
        <taxon>Betaproteobacteria</taxon>
        <taxon>Burkholderiales</taxon>
        <taxon>Oxalobacteraceae</taxon>
        <taxon>Telluria group</taxon>
        <taxon>Pseudoduganella</taxon>
    </lineage>
</organism>
<accession>A0A7W5BAL1</accession>
<comment type="caution">
    <text evidence="3">The sequence shown here is derived from an EMBL/GenBank/DDBJ whole genome shotgun (WGS) entry which is preliminary data.</text>
</comment>
<keyword evidence="2" id="KW-0472">Membrane</keyword>
<reference evidence="3 4" key="1">
    <citation type="submission" date="2020-08" db="EMBL/GenBank/DDBJ databases">
        <title>Genomic Encyclopedia of Type Strains, Phase III (KMG-III): the genomes of soil and plant-associated and newly described type strains.</title>
        <authorList>
            <person name="Whitman W."/>
        </authorList>
    </citation>
    <scope>NUCLEOTIDE SEQUENCE [LARGE SCALE GENOMIC DNA]</scope>
    <source>
        <strain evidence="3 4">CECT 8897</strain>
    </source>
</reference>
<evidence type="ECO:0000256" key="1">
    <source>
        <dbReference type="SAM" id="MobiDB-lite"/>
    </source>
</evidence>
<feature type="compositionally biased region" description="Low complexity" evidence="1">
    <location>
        <begin position="83"/>
        <end position="97"/>
    </location>
</feature>
<keyword evidence="4" id="KW-1185">Reference proteome</keyword>
<gene>
    <name evidence="3" type="ORF">FHS03_001905</name>
</gene>
<evidence type="ECO:0000313" key="3">
    <source>
        <dbReference type="EMBL" id="MBB3118860.1"/>
    </source>
</evidence>
<sequence length="114" mass="12343">MDHEFHAFQARIEAILPTLATKADIEAVRADMLRLVHETHKWMLASVIGMFIGFGGLFMAVGNGPRLQWQSAPLPAPVPAAQPAPASAPQAQQQAGRPPQLAFIIINQAQMPVK</sequence>
<proteinExistence type="predicted"/>
<name>A0A7W5BAL1_9BURK</name>
<dbReference type="AlphaFoldDB" id="A0A7W5BAL1"/>
<feature type="region of interest" description="Disordered" evidence="1">
    <location>
        <begin position="73"/>
        <end position="97"/>
    </location>
</feature>
<keyword evidence="2" id="KW-1133">Transmembrane helix</keyword>
<dbReference type="RefSeq" id="WP_183440737.1">
    <property type="nucleotide sequence ID" value="NZ_JACHXD010000004.1"/>
</dbReference>
<feature type="transmembrane region" description="Helical" evidence="2">
    <location>
        <begin position="42"/>
        <end position="61"/>
    </location>
</feature>
<evidence type="ECO:0000256" key="2">
    <source>
        <dbReference type="SAM" id="Phobius"/>
    </source>
</evidence>
<protein>
    <submittedName>
        <fullName evidence="3">Uncharacterized protein</fullName>
    </submittedName>
</protein>
<keyword evidence="2" id="KW-0812">Transmembrane</keyword>
<dbReference type="EMBL" id="JACHXD010000004">
    <property type="protein sequence ID" value="MBB3118860.1"/>
    <property type="molecule type" value="Genomic_DNA"/>
</dbReference>